<evidence type="ECO:0000256" key="1">
    <source>
        <dbReference type="SAM" id="Phobius"/>
    </source>
</evidence>
<feature type="transmembrane region" description="Helical" evidence="1">
    <location>
        <begin position="93"/>
        <end position="114"/>
    </location>
</feature>
<reference evidence="2 3" key="1">
    <citation type="submission" date="2018-07" db="EMBL/GenBank/DDBJ databases">
        <title>Corallincola holothuriorum sp. nov., a new facultative anaerobe isolated from sea cucumber Apostichopus japonicus.</title>
        <authorList>
            <person name="Xia H."/>
        </authorList>
    </citation>
    <scope>NUCLEOTIDE SEQUENCE [LARGE SCALE GENOMIC DNA]</scope>
    <source>
        <strain evidence="2 3">C4</strain>
    </source>
</reference>
<organism evidence="2 3">
    <name type="scientific">Corallincola holothuriorum</name>
    <dbReference type="NCBI Taxonomy" id="2282215"/>
    <lineage>
        <taxon>Bacteria</taxon>
        <taxon>Pseudomonadati</taxon>
        <taxon>Pseudomonadota</taxon>
        <taxon>Gammaproteobacteria</taxon>
        <taxon>Alteromonadales</taxon>
        <taxon>Psychromonadaceae</taxon>
        <taxon>Corallincola</taxon>
    </lineage>
</organism>
<feature type="transmembrane region" description="Helical" evidence="1">
    <location>
        <begin position="12"/>
        <end position="32"/>
    </location>
</feature>
<comment type="caution">
    <text evidence="2">The sequence shown here is derived from an EMBL/GenBank/DDBJ whole genome shotgun (WGS) entry which is preliminary data.</text>
</comment>
<gene>
    <name evidence="2" type="ORF">DU002_14595</name>
</gene>
<name>A0A368N644_9GAMM</name>
<dbReference type="OrthoDB" id="6195128at2"/>
<evidence type="ECO:0000313" key="3">
    <source>
        <dbReference type="Proteomes" id="UP000252558"/>
    </source>
</evidence>
<dbReference type="Proteomes" id="UP000252558">
    <property type="component" value="Unassembled WGS sequence"/>
</dbReference>
<evidence type="ECO:0000313" key="2">
    <source>
        <dbReference type="EMBL" id="RCU45686.1"/>
    </source>
</evidence>
<keyword evidence="1" id="KW-1133">Transmembrane helix</keyword>
<dbReference type="AlphaFoldDB" id="A0A368N644"/>
<protein>
    <submittedName>
        <fullName evidence="2">Uncharacterized protein</fullName>
    </submittedName>
</protein>
<dbReference type="EMBL" id="QPID01000009">
    <property type="protein sequence ID" value="RCU45686.1"/>
    <property type="molecule type" value="Genomic_DNA"/>
</dbReference>
<sequence>MNEAIEEIYNEFAWFQNLTLGVLSYSLALTCLGTNQPGVNATISLLFLIGLYDASVRYYLTIYAPQILKRRYPSLTFTKIPRPPRLPEIKNTMLYFTGSLFLCAIVFMEVYLVLKGSRVPCEFENWASCYLHGS</sequence>
<keyword evidence="3" id="KW-1185">Reference proteome</keyword>
<dbReference type="RefSeq" id="WP_114339136.1">
    <property type="nucleotide sequence ID" value="NZ_QPID01000009.1"/>
</dbReference>
<proteinExistence type="predicted"/>
<keyword evidence="1" id="KW-0812">Transmembrane</keyword>
<accession>A0A368N644</accession>
<keyword evidence="1" id="KW-0472">Membrane</keyword>
<feature type="transmembrane region" description="Helical" evidence="1">
    <location>
        <begin position="39"/>
        <end position="60"/>
    </location>
</feature>